<dbReference type="Proteomes" id="UP001321305">
    <property type="component" value="Chromosome"/>
</dbReference>
<proteinExistence type="predicted"/>
<keyword evidence="2" id="KW-1185">Reference proteome</keyword>
<accession>A0ABZ2EPG9</accession>
<reference evidence="2" key="1">
    <citation type="submission" date="2024-01" db="EMBL/GenBank/DDBJ databases">
        <title>Mycovorax composti gen. nov. sp. nov., a member of the family Chitinophagaceae isolated from button mushroom compost.</title>
        <authorList>
            <person name="Thai M."/>
            <person name="Bell T.L."/>
            <person name="Kertesz M.A."/>
        </authorList>
    </citation>
    <scope>NUCLEOTIDE SEQUENCE [LARGE SCALE GENOMIC DNA]</scope>
    <source>
        <strain evidence="2">C216</strain>
    </source>
</reference>
<evidence type="ECO:0000313" key="2">
    <source>
        <dbReference type="Proteomes" id="UP001321305"/>
    </source>
</evidence>
<evidence type="ECO:0000313" key="1">
    <source>
        <dbReference type="EMBL" id="WWC85091.1"/>
    </source>
</evidence>
<dbReference type="EMBL" id="CP144143">
    <property type="protein sequence ID" value="WWC85091.1"/>
    <property type="molecule type" value="Genomic_DNA"/>
</dbReference>
<gene>
    <name evidence="1" type="ORF">PIECOFPK_02834</name>
</gene>
<protein>
    <submittedName>
        <fullName evidence="1">Uncharacterized protein</fullName>
    </submittedName>
</protein>
<sequence>MLVNKLLLQLSNNWWFPEKIKKNITCCPGVCDCAAGRSMDDRSVTAGAKLAY</sequence>
<name>A0ABZ2EPG9_9BACT</name>
<organism evidence="1 2">
    <name type="scientific">Mycovorax composti</name>
    <dbReference type="NCBI Taxonomy" id="2962693"/>
    <lineage>
        <taxon>Bacteria</taxon>
        <taxon>Pseudomonadati</taxon>
        <taxon>Bacteroidota</taxon>
        <taxon>Chitinophagia</taxon>
        <taxon>Chitinophagales</taxon>
        <taxon>Chitinophagaceae</taxon>
        <taxon>Mycovorax</taxon>
    </lineage>
</organism>